<proteinExistence type="inferred from homology"/>
<evidence type="ECO:0000259" key="3">
    <source>
        <dbReference type="Pfam" id="PF00171"/>
    </source>
</evidence>
<keyword evidence="2 4" id="KW-0560">Oxidoreductase</keyword>
<dbReference type="FunFam" id="3.40.605.10:FF:000007">
    <property type="entry name" value="NAD/NADP-dependent betaine aldehyde dehydrogenase"/>
    <property type="match status" value="1"/>
</dbReference>
<evidence type="ECO:0000256" key="2">
    <source>
        <dbReference type="ARBA" id="ARBA00023002"/>
    </source>
</evidence>
<accession>A0A3G9GBJ1</accession>
<dbReference type="InterPro" id="IPR016163">
    <property type="entry name" value="Ald_DH_C"/>
</dbReference>
<dbReference type="FunFam" id="3.40.309.10:FF:000009">
    <property type="entry name" value="Aldehyde dehydrogenase A"/>
    <property type="match status" value="1"/>
</dbReference>
<organism evidence="4 5">
    <name type="scientific">Asticcacaulis excentricus</name>
    <dbReference type="NCBI Taxonomy" id="78587"/>
    <lineage>
        <taxon>Bacteria</taxon>
        <taxon>Pseudomonadati</taxon>
        <taxon>Pseudomonadota</taxon>
        <taxon>Alphaproteobacteria</taxon>
        <taxon>Caulobacterales</taxon>
        <taxon>Caulobacteraceae</taxon>
        <taxon>Asticcacaulis</taxon>
    </lineage>
</organism>
<dbReference type="Proteomes" id="UP000278756">
    <property type="component" value="Plasmid pASEM-1"/>
</dbReference>
<sequence length="479" mass="50997">MHSPNYMSLYQWIDGKKLSGDGRATSQVLNPFDGTVLAEMPHATAADLAEALKSSERAFKLWRLVPAWERSAIILKATDLIRERLERFALMLTLEVGKPLAEARMEMGLTIESMQWAGEEAKRIYGRTVASRLPHGRAIISREPIGPVAAFAPWNVPALLTGRKIAAALAAGCSMIIKPSEETPATCLLIAEAFADAGLPAGVLNVVLGDPAEISHTLISSPIIKKVSFTGPTPVGKQLAALAAQQVTPVTMELGGHAPVIVCDDAHIDTVVAFSVPNKYFNAGASCIAPTRFYVQDAVYDEFVAKFSAAAGDIKVGSGLDPETRMGPLANARRLSAMERLIADALAHGGKLTAGGKRIGNQGFLFEPTVLVDVPETAQIMNDEPFGPVAIISRFSQVEDAIEKANRLPFGLAAYAFTTSTARAALLSDTLESGMVGINTYYFGMPEAPFGGVKQSGYGSENGTEGIDAYLVTKFTNQA</sequence>
<comment type="similarity">
    <text evidence="1">Belongs to the aldehyde dehydrogenase family.</text>
</comment>
<dbReference type="AlphaFoldDB" id="A0A3G9GBJ1"/>
<dbReference type="SUPFAM" id="SSF53720">
    <property type="entry name" value="ALDH-like"/>
    <property type="match status" value="1"/>
</dbReference>
<reference evidence="5" key="2">
    <citation type="journal article" date="2017" name="Plant Physiol. Biochem.">
        <title>Differential oxidative and antioxidative response of duckweed Lemna minor toward plant growth promoting/inhibiting bacteria.</title>
        <authorList>
            <person name="Ishizawa H."/>
            <person name="Kuroda M."/>
            <person name="Morikawa M."/>
            <person name="Ike M."/>
        </authorList>
    </citation>
    <scope>NUCLEOTIDE SEQUENCE [LARGE SCALE GENOMIC DNA]</scope>
    <source>
        <strain evidence="5">M6</strain>
    </source>
</reference>
<dbReference type="InterPro" id="IPR015590">
    <property type="entry name" value="Aldehyde_DH_dom"/>
</dbReference>
<evidence type="ECO:0000313" key="5">
    <source>
        <dbReference type="Proteomes" id="UP000278756"/>
    </source>
</evidence>
<dbReference type="InterPro" id="IPR016161">
    <property type="entry name" value="Ald_DH/histidinol_DH"/>
</dbReference>
<dbReference type="OrthoDB" id="9772584at2"/>
<dbReference type="Pfam" id="PF00171">
    <property type="entry name" value="Aldedh"/>
    <property type="match status" value="1"/>
</dbReference>
<dbReference type="EMBL" id="AP018829">
    <property type="protein sequence ID" value="BBF82693.1"/>
    <property type="molecule type" value="Genomic_DNA"/>
</dbReference>
<dbReference type="CDD" id="cd07103">
    <property type="entry name" value="ALDH_F5_SSADH_GabD"/>
    <property type="match status" value="1"/>
</dbReference>
<evidence type="ECO:0000256" key="1">
    <source>
        <dbReference type="ARBA" id="ARBA00009986"/>
    </source>
</evidence>
<geneLocation type="plasmid" evidence="5">
    <name>pasem-1 dna</name>
</geneLocation>
<dbReference type="RefSeq" id="WP_126424317.1">
    <property type="nucleotide sequence ID" value="NZ_AP018829.1"/>
</dbReference>
<dbReference type="InterPro" id="IPR016162">
    <property type="entry name" value="Ald_DH_N"/>
</dbReference>
<dbReference type="PANTHER" id="PTHR43353">
    <property type="entry name" value="SUCCINATE-SEMIALDEHYDE DEHYDROGENASE, MITOCHONDRIAL"/>
    <property type="match status" value="1"/>
</dbReference>
<dbReference type="Gene3D" id="3.40.309.10">
    <property type="entry name" value="Aldehyde Dehydrogenase, Chain A, domain 2"/>
    <property type="match status" value="1"/>
</dbReference>
<reference evidence="5" key="1">
    <citation type="journal article" date="2017" name="Biotechnol. Biofuels">
        <title>Evaluation of environmental bacterial communities as a factor affecting the growth of duckweed Lemna minor.</title>
        <authorList>
            <person name="Ishizawa H."/>
            <person name="Kuroda M."/>
            <person name="Morikawa M."/>
            <person name="Ike M."/>
        </authorList>
    </citation>
    <scope>NUCLEOTIDE SEQUENCE [LARGE SCALE GENOMIC DNA]</scope>
    <source>
        <strain evidence="5">M6</strain>
    </source>
</reference>
<evidence type="ECO:0000313" key="4">
    <source>
        <dbReference type="EMBL" id="BBF82693.1"/>
    </source>
</evidence>
<name>A0A3G9GBJ1_9CAUL</name>
<dbReference type="Gene3D" id="3.40.605.10">
    <property type="entry name" value="Aldehyde Dehydrogenase, Chain A, domain 1"/>
    <property type="match status" value="1"/>
</dbReference>
<dbReference type="InterPro" id="IPR050740">
    <property type="entry name" value="Aldehyde_DH_Superfamily"/>
</dbReference>
<feature type="domain" description="Aldehyde dehydrogenase" evidence="3">
    <location>
        <begin position="24"/>
        <end position="475"/>
    </location>
</feature>
<protein>
    <submittedName>
        <fullName evidence="4">Aldehyde dehydrogenase</fullName>
        <ecNumber evidence="4">1.2.1.3</ecNumber>
    </submittedName>
</protein>
<gene>
    <name evidence="4" type="ORF">EM6_3334</name>
</gene>
<dbReference type="PANTHER" id="PTHR43353:SF5">
    <property type="entry name" value="SUCCINATE-SEMIALDEHYDE DEHYDROGENASE, MITOCHONDRIAL"/>
    <property type="match status" value="1"/>
</dbReference>
<keyword evidence="4" id="KW-0614">Plasmid</keyword>
<dbReference type="GO" id="GO:0004029">
    <property type="term" value="F:aldehyde dehydrogenase (NAD+) activity"/>
    <property type="evidence" value="ECO:0007669"/>
    <property type="project" value="UniProtKB-EC"/>
</dbReference>
<dbReference type="EC" id="1.2.1.3" evidence="4"/>